<evidence type="ECO:0000313" key="3">
    <source>
        <dbReference type="Proteomes" id="UP000017836"/>
    </source>
</evidence>
<sequence length="179" mass="20815">MMREDVTWQYDIKVNDKEQVRCNFCNKEMCSGIYILKEHLTWVKGNITSYKEVLSTVKQQMLKLIIDGKGKKEHREMDANELGRGYESPIDEDEDQEAEFEVQMERAKIASLQELNYKQMKIQQKYRRRDGTSTSHQIQQHVVLGRGGCGPSLLMSTSSRLRRSFSSRPSSYSQPSTTH</sequence>
<reference evidence="3" key="1">
    <citation type="journal article" date="2013" name="Science">
        <title>The Amborella genome and the evolution of flowering plants.</title>
        <authorList>
            <consortium name="Amborella Genome Project"/>
        </authorList>
    </citation>
    <scope>NUCLEOTIDE SEQUENCE [LARGE SCALE GENOMIC DNA]</scope>
</reference>
<dbReference type="HOGENOM" id="CLU_1505447_0_0_1"/>
<gene>
    <name evidence="2" type="ORF">AMTR_s00001p00208820</name>
</gene>
<proteinExistence type="predicted"/>
<dbReference type="Gramene" id="ERM96335">
    <property type="protein sequence ID" value="ERM96335"/>
    <property type="gene ID" value="AMTR_s00001p00208820"/>
</dbReference>
<evidence type="ECO:0008006" key="4">
    <source>
        <dbReference type="Google" id="ProtNLM"/>
    </source>
</evidence>
<dbReference type="AlphaFoldDB" id="W1NM77"/>
<evidence type="ECO:0000313" key="2">
    <source>
        <dbReference type="EMBL" id="ERM96335.1"/>
    </source>
</evidence>
<dbReference type="Proteomes" id="UP000017836">
    <property type="component" value="Unassembled WGS sequence"/>
</dbReference>
<protein>
    <recommendedName>
        <fullName evidence="4">BED-type domain-containing protein</fullName>
    </recommendedName>
</protein>
<evidence type="ECO:0000256" key="1">
    <source>
        <dbReference type="SAM" id="MobiDB-lite"/>
    </source>
</evidence>
<name>W1NM77_AMBTC</name>
<dbReference type="EMBL" id="KI397142">
    <property type="protein sequence ID" value="ERM96335.1"/>
    <property type="molecule type" value="Genomic_DNA"/>
</dbReference>
<organism evidence="2 3">
    <name type="scientific">Amborella trichopoda</name>
    <dbReference type="NCBI Taxonomy" id="13333"/>
    <lineage>
        <taxon>Eukaryota</taxon>
        <taxon>Viridiplantae</taxon>
        <taxon>Streptophyta</taxon>
        <taxon>Embryophyta</taxon>
        <taxon>Tracheophyta</taxon>
        <taxon>Spermatophyta</taxon>
        <taxon>Magnoliopsida</taxon>
        <taxon>Amborellales</taxon>
        <taxon>Amborellaceae</taxon>
        <taxon>Amborella</taxon>
    </lineage>
</organism>
<feature type="compositionally biased region" description="Low complexity" evidence="1">
    <location>
        <begin position="166"/>
        <end position="179"/>
    </location>
</feature>
<accession>W1NM77</accession>
<keyword evidence="3" id="KW-1185">Reference proteome</keyword>
<feature type="region of interest" description="Disordered" evidence="1">
    <location>
        <begin position="149"/>
        <end position="179"/>
    </location>
</feature>